<accession>A0A5C8PAW7</accession>
<dbReference type="Proteomes" id="UP000321638">
    <property type="component" value="Unassembled WGS sequence"/>
</dbReference>
<dbReference type="OrthoDB" id="9766983at2"/>
<dbReference type="SUPFAM" id="SSF51556">
    <property type="entry name" value="Metallo-dependent hydrolases"/>
    <property type="match status" value="1"/>
</dbReference>
<keyword evidence="2" id="KW-0378">Hydrolase</keyword>
<organism evidence="2 3">
    <name type="scientific">Vineibacter terrae</name>
    <dbReference type="NCBI Taxonomy" id="2586908"/>
    <lineage>
        <taxon>Bacteria</taxon>
        <taxon>Pseudomonadati</taxon>
        <taxon>Pseudomonadota</taxon>
        <taxon>Alphaproteobacteria</taxon>
        <taxon>Hyphomicrobiales</taxon>
        <taxon>Vineibacter</taxon>
    </lineage>
</organism>
<dbReference type="Pfam" id="PF07969">
    <property type="entry name" value="Amidohydro_3"/>
    <property type="match status" value="1"/>
</dbReference>
<comment type="caution">
    <text evidence="2">The sequence shown here is derived from an EMBL/GenBank/DDBJ whole genome shotgun (WGS) entry which is preliminary data.</text>
</comment>
<evidence type="ECO:0000313" key="3">
    <source>
        <dbReference type="Proteomes" id="UP000321638"/>
    </source>
</evidence>
<dbReference type="InterPro" id="IPR011059">
    <property type="entry name" value="Metal-dep_hydrolase_composite"/>
</dbReference>
<dbReference type="InterPro" id="IPR032466">
    <property type="entry name" value="Metal_Hydrolase"/>
</dbReference>
<sequence>MHDIVIRGGLIVDGTGAPAVEGDVAIENGKLVAVGGSVGAGREEIDARDRIVTPGWVDIHSHYDGQVTWDPYVSPSGFHGVTTTVMGNCGVGFAPARPDSHDHLINVMEGVEDIPGTALHEGISWGWESFPQYLDVLEAMPRVMDIAAQVPHSAVRDYVMGDRGATRAVATADHVEAMAAIVEQALRAGAIGFSTSRTKLHLAADGSAVAGSFADSTELLAIGQAMARAGHGVFQMVSDLVDPEAEFAWMEQLARQHGVPVHYILVQFEEQPDKWRQLLAMTRRAAQGGADITALVGCRPVGMLINLESRYHPFSEHPSYLAIAHLPLEARIQALQQPELRARLLAEETTSTNRFWRSRMAHFHNMFQLGDPPDYEPPPERSVEAMARASGRRPQEIVLDILAGHGGHDWLYFPFINYADRSLQPLYDMMRHPNTLLSLADGGAHCGLICDASAPSFLLSHWARDRRRGPLLGLEEAVALQSSRGAAAYGLTDRGRLAPGLRADVNVIDFDRLRLQPPRWAHDLPAQGRRLLQHATGYDATIAAGVVTWRHGEATGALPGRLIRAGRRAA</sequence>
<dbReference type="InterPro" id="IPR050378">
    <property type="entry name" value="Metallo-dep_Hydrolases_sf"/>
</dbReference>
<reference evidence="2 3" key="1">
    <citation type="submission" date="2019-06" db="EMBL/GenBank/DDBJ databases">
        <title>New taxonomy in bacterial strain CC-CFT640, isolated from vineyard.</title>
        <authorList>
            <person name="Lin S.-Y."/>
            <person name="Tsai C.-F."/>
            <person name="Young C.-C."/>
        </authorList>
    </citation>
    <scope>NUCLEOTIDE SEQUENCE [LARGE SCALE GENOMIC DNA]</scope>
    <source>
        <strain evidence="2 3">CC-CFT640</strain>
    </source>
</reference>
<evidence type="ECO:0000313" key="2">
    <source>
        <dbReference type="EMBL" id="TXL70574.1"/>
    </source>
</evidence>
<dbReference type="CDD" id="cd01297">
    <property type="entry name" value="D-aminoacylase"/>
    <property type="match status" value="1"/>
</dbReference>
<dbReference type="EMBL" id="VDUZ01000057">
    <property type="protein sequence ID" value="TXL70574.1"/>
    <property type="molecule type" value="Genomic_DNA"/>
</dbReference>
<dbReference type="AlphaFoldDB" id="A0A5C8PAW7"/>
<dbReference type="GO" id="GO:0016812">
    <property type="term" value="F:hydrolase activity, acting on carbon-nitrogen (but not peptide) bonds, in cyclic amides"/>
    <property type="evidence" value="ECO:0007669"/>
    <property type="project" value="TreeGrafter"/>
</dbReference>
<dbReference type="InterPro" id="IPR013108">
    <property type="entry name" value="Amidohydro_3"/>
</dbReference>
<evidence type="ECO:0000259" key="1">
    <source>
        <dbReference type="Pfam" id="PF07969"/>
    </source>
</evidence>
<feature type="domain" description="Amidohydrolase 3" evidence="1">
    <location>
        <begin position="43"/>
        <end position="547"/>
    </location>
</feature>
<dbReference type="PANTHER" id="PTHR11647:SF1">
    <property type="entry name" value="COLLAPSIN RESPONSE MEDIATOR PROTEIN"/>
    <property type="match status" value="1"/>
</dbReference>
<dbReference type="Gene3D" id="2.30.40.10">
    <property type="entry name" value="Urease, subunit C, domain 1"/>
    <property type="match status" value="1"/>
</dbReference>
<dbReference type="Gene3D" id="3.20.20.140">
    <property type="entry name" value="Metal-dependent hydrolases"/>
    <property type="match status" value="2"/>
</dbReference>
<gene>
    <name evidence="2" type="ORF">FHP25_34125</name>
</gene>
<keyword evidence="3" id="KW-1185">Reference proteome</keyword>
<proteinExistence type="predicted"/>
<dbReference type="SUPFAM" id="SSF51338">
    <property type="entry name" value="Composite domain of metallo-dependent hydrolases"/>
    <property type="match status" value="1"/>
</dbReference>
<dbReference type="GO" id="GO:0005829">
    <property type="term" value="C:cytosol"/>
    <property type="evidence" value="ECO:0007669"/>
    <property type="project" value="TreeGrafter"/>
</dbReference>
<dbReference type="PANTHER" id="PTHR11647">
    <property type="entry name" value="HYDRANTOINASE/DIHYDROPYRIMIDINASE FAMILY MEMBER"/>
    <property type="match status" value="1"/>
</dbReference>
<protein>
    <submittedName>
        <fullName evidence="2">Amidohydrolase family protein</fullName>
    </submittedName>
</protein>
<dbReference type="RefSeq" id="WP_147851488.1">
    <property type="nucleotide sequence ID" value="NZ_VDUZ01000057.1"/>
</dbReference>
<name>A0A5C8PAW7_9HYPH</name>